<organism evidence="2 3">
    <name type="scientific">Vagococcus allomyrinae</name>
    <dbReference type="NCBI Taxonomy" id="2794353"/>
    <lineage>
        <taxon>Bacteria</taxon>
        <taxon>Bacillati</taxon>
        <taxon>Bacillota</taxon>
        <taxon>Bacilli</taxon>
        <taxon>Lactobacillales</taxon>
        <taxon>Enterococcaceae</taxon>
        <taxon>Vagococcus</taxon>
    </lineage>
</organism>
<evidence type="ECO:0000313" key="3">
    <source>
        <dbReference type="Proteomes" id="UP000674938"/>
    </source>
</evidence>
<dbReference type="GO" id="GO:0016787">
    <property type="term" value="F:hydrolase activity"/>
    <property type="evidence" value="ECO:0007669"/>
    <property type="project" value="UniProtKB-KW"/>
</dbReference>
<dbReference type="RefSeq" id="WP_209531929.1">
    <property type="nucleotide sequence ID" value="NZ_JAEEGA010000020.1"/>
</dbReference>
<dbReference type="Gene3D" id="3.40.50.1820">
    <property type="entry name" value="alpha/beta hydrolase"/>
    <property type="match status" value="1"/>
</dbReference>
<dbReference type="PANTHER" id="PTHR47381:SF3">
    <property type="entry name" value="ALPHA_BETA-HYDROLASES SUPERFAMILY PROTEIN"/>
    <property type="match status" value="1"/>
</dbReference>
<dbReference type="Pfam" id="PF12146">
    <property type="entry name" value="Hydrolase_4"/>
    <property type="match status" value="1"/>
</dbReference>
<dbReference type="PANTHER" id="PTHR47381">
    <property type="entry name" value="ALPHA/BETA-HYDROLASES SUPERFAMILY PROTEIN"/>
    <property type="match status" value="1"/>
</dbReference>
<comment type="caution">
    <text evidence="2">The sequence shown here is derived from an EMBL/GenBank/DDBJ whole genome shotgun (WGS) entry which is preliminary data.</text>
</comment>
<gene>
    <name evidence="2" type="ORF">I6N95_23225</name>
</gene>
<protein>
    <submittedName>
        <fullName evidence="2">Alpha/beta hydrolase</fullName>
    </submittedName>
</protein>
<evidence type="ECO:0000259" key="1">
    <source>
        <dbReference type="Pfam" id="PF12146"/>
    </source>
</evidence>
<proteinExistence type="predicted"/>
<keyword evidence="3" id="KW-1185">Reference proteome</keyword>
<name>A0A940PFK1_9ENTE</name>
<dbReference type="EMBL" id="JAEEGA010000020">
    <property type="protein sequence ID" value="MBP1043945.1"/>
    <property type="molecule type" value="Genomic_DNA"/>
</dbReference>
<dbReference type="Proteomes" id="UP000674938">
    <property type="component" value="Unassembled WGS sequence"/>
</dbReference>
<dbReference type="AlphaFoldDB" id="A0A940PFK1"/>
<accession>A0A940PFK1</accession>
<sequence length="297" mass="33189">MSDTRLRLKRLLGDVPAFSDISGSSLKTIEFDGYQLEHLVLALNGIESVPALLAKPLKGPAKVPVVIYQHSHGGNYSLGKRELIESSDYLQKPSFAKALTDMGFGVCAIDHWGFGERSGRKESEIVKEMLLKGQVMWGMMLHDTTALIDYLETRDDLETSQLATIGMSMGGLQSWWSSALDDRLKITIDLCAQVEFQHLIAANGLDHHGFYYYVPGLLTHLTTVAIQGLIAPRSRLCLVGSHDRMCPLSGVKELDNQLTTIYDRHGGRWETYYSSAGHQETLAMRVKWQAFLSQEMR</sequence>
<dbReference type="InterPro" id="IPR029058">
    <property type="entry name" value="AB_hydrolase_fold"/>
</dbReference>
<evidence type="ECO:0000313" key="2">
    <source>
        <dbReference type="EMBL" id="MBP1043945.1"/>
    </source>
</evidence>
<dbReference type="SUPFAM" id="SSF53474">
    <property type="entry name" value="alpha/beta-Hydrolases"/>
    <property type="match status" value="1"/>
</dbReference>
<feature type="domain" description="Serine aminopeptidase S33" evidence="1">
    <location>
        <begin position="89"/>
        <end position="173"/>
    </location>
</feature>
<keyword evidence="2" id="KW-0378">Hydrolase</keyword>
<dbReference type="InterPro" id="IPR022742">
    <property type="entry name" value="Hydrolase_4"/>
</dbReference>
<reference evidence="2" key="1">
    <citation type="submission" date="2020-12" db="EMBL/GenBank/DDBJ databases">
        <title>Vagococcus allomyrinae sp. nov. and Enterococcus lavae sp. nov., isolated from the larvae of Allomyrina dichotoma.</title>
        <authorList>
            <person name="Lee S.D."/>
        </authorList>
    </citation>
    <scope>NUCLEOTIDE SEQUENCE</scope>
    <source>
        <strain evidence="2">BWB3-3</strain>
    </source>
</reference>